<accession>A0ABD3RWB6</accession>
<reference evidence="1 2" key="1">
    <citation type="submission" date="2024-10" db="EMBL/GenBank/DDBJ databases">
        <title>Updated reference genomes for cyclostephanoid diatoms.</title>
        <authorList>
            <person name="Roberts W.R."/>
            <person name="Alverson A.J."/>
        </authorList>
    </citation>
    <scope>NUCLEOTIDE SEQUENCE [LARGE SCALE GENOMIC DNA]</scope>
    <source>
        <strain evidence="1 2">AJA228-03</strain>
    </source>
</reference>
<sequence length="534" mass="59030">MRLDASTYHGNTESWLNATRYGNVDHGPYILTDEILEGLLLFRPVPAPSRPMPGGGGGVDGGGGAFVVPLSRSVAIRNSNFLTWGEIPHDEARTALIDSHRLLYLAIHEHQHRHARAEAVRRLNMYGDPGGYAKSMSRLATSGVGRFDYECRDAKFLVGTMDGHAGIGYVIRKQSAPVLLAGLNTGRVVTYVNNINDIPPWGLASCDRHDHQCFFMPMTPCVLTAADLMNGTIIGGDVLGRMLITGRVDDDRYNDARVLIVNPSPHMDLSRARHRQTVHELVRATYDNYTDLFSSVISPSRFEKAEAIIRDPNELWLLEGAAVSYILRPNLVYNAKLKDRMGELFPRDFDAGKALGIPIRSTDKCVRESECLSFAEYVDLSVEFSRKKAAKNKTSMDPISRAHGTIVVTTESRAILDLAIAAKNYTGFPFKVIANDQDVAQDTGNVETIKNNNAGDDVMYSTFTSIQMQLMTGDTIGNCCSNFHKLISIFLGNGYSAGSINNFECLQENENPAYRVCCQWTNTQFCKNKRSGSI</sequence>
<gene>
    <name evidence="1" type="ORF">ACHAXA_001911</name>
</gene>
<dbReference type="PANTHER" id="PTHR13132:SF29">
    <property type="entry name" value="ALPHA-(1,6)-FUCOSYLTRANSFERASE"/>
    <property type="match status" value="1"/>
</dbReference>
<organism evidence="1 2">
    <name type="scientific">Cyclostephanos tholiformis</name>
    <dbReference type="NCBI Taxonomy" id="382380"/>
    <lineage>
        <taxon>Eukaryota</taxon>
        <taxon>Sar</taxon>
        <taxon>Stramenopiles</taxon>
        <taxon>Ochrophyta</taxon>
        <taxon>Bacillariophyta</taxon>
        <taxon>Coscinodiscophyceae</taxon>
        <taxon>Thalassiosirophycidae</taxon>
        <taxon>Stephanodiscales</taxon>
        <taxon>Stephanodiscaceae</taxon>
        <taxon>Cyclostephanos</taxon>
    </lineage>
</organism>
<dbReference type="AlphaFoldDB" id="A0ABD3RWB6"/>
<protein>
    <submittedName>
        <fullName evidence="1">Uncharacterized protein</fullName>
    </submittedName>
</protein>
<dbReference type="Proteomes" id="UP001530377">
    <property type="component" value="Unassembled WGS sequence"/>
</dbReference>
<name>A0ABD3RWB6_9STRA</name>
<evidence type="ECO:0000313" key="1">
    <source>
        <dbReference type="EMBL" id="KAL3816518.1"/>
    </source>
</evidence>
<dbReference type="EMBL" id="JALLPB020000144">
    <property type="protein sequence ID" value="KAL3816518.1"/>
    <property type="molecule type" value="Genomic_DNA"/>
</dbReference>
<proteinExistence type="predicted"/>
<dbReference type="PANTHER" id="PTHR13132">
    <property type="entry name" value="ALPHA- 1,6 -FUCOSYLTRANSFERASE"/>
    <property type="match status" value="1"/>
</dbReference>
<keyword evidence="2" id="KW-1185">Reference proteome</keyword>
<evidence type="ECO:0000313" key="2">
    <source>
        <dbReference type="Proteomes" id="UP001530377"/>
    </source>
</evidence>
<comment type="caution">
    <text evidence="1">The sequence shown here is derived from an EMBL/GenBank/DDBJ whole genome shotgun (WGS) entry which is preliminary data.</text>
</comment>